<keyword evidence="2" id="KW-1185">Reference proteome</keyword>
<dbReference type="PANTHER" id="PTHR37535">
    <property type="entry name" value="FLUG DOMAIN PROTEIN"/>
    <property type="match status" value="1"/>
</dbReference>
<gene>
    <name evidence="1" type="ORF">NKR23_g12269</name>
</gene>
<dbReference type="Pfam" id="PF11917">
    <property type="entry name" value="DUF3435"/>
    <property type="match status" value="1"/>
</dbReference>
<evidence type="ECO:0000313" key="1">
    <source>
        <dbReference type="EMBL" id="KAJ9130294.1"/>
    </source>
</evidence>
<protein>
    <submittedName>
        <fullName evidence="1">Uncharacterized protein</fullName>
    </submittedName>
</protein>
<dbReference type="Proteomes" id="UP001174694">
    <property type="component" value="Unassembled WGS sequence"/>
</dbReference>
<dbReference type="InterPro" id="IPR021842">
    <property type="entry name" value="DUF3435"/>
</dbReference>
<dbReference type="EMBL" id="JANBVO010000096">
    <property type="protein sequence ID" value="KAJ9130294.1"/>
    <property type="molecule type" value="Genomic_DNA"/>
</dbReference>
<feature type="non-terminal residue" evidence="1">
    <location>
        <position position="127"/>
    </location>
</feature>
<sequence length="127" mass="14794">MVKFTLEFITTYQVQPVTTSQPPRLLGILFRHRAFREPELVSPRQLDSLDIHPDELELRIPLRRDLHDVCLFRRAVRTLTGYDMSPTEPITYAMMAAWTKKIGEIMGLEIGTIPYNLRYNAGNEFDQ</sequence>
<proteinExistence type="predicted"/>
<dbReference type="AlphaFoldDB" id="A0AA38VG88"/>
<dbReference type="PANTHER" id="PTHR37535:SF2">
    <property type="entry name" value="FINGER DOMAIN PROTEIN, PUTATIVE (AFU_ORTHOLOGUE AFUA_6G09300)-RELATED"/>
    <property type="match status" value="1"/>
</dbReference>
<reference evidence="1" key="1">
    <citation type="submission" date="2022-07" db="EMBL/GenBank/DDBJ databases">
        <title>Fungi with potential for degradation of polypropylene.</title>
        <authorList>
            <person name="Gostincar C."/>
        </authorList>
    </citation>
    <scope>NUCLEOTIDE SEQUENCE</scope>
    <source>
        <strain evidence="1">EXF-13308</strain>
    </source>
</reference>
<accession>A0AA38VG88</accession>
<organism evidence="1 2">
    <name type="scientific">Pleurostoma richardsiae</name>
    <dbReference type="NCBI Taxonomy" id="41990"/>
    <lineage>
        <taxon>Eukaryota</taxon>
        <taxon>Fungi</taxon>
        <taxon>Dikarya</taxon>
        <taxon>Ascomycota</taxon>
        <taxon>Pezizomycotina</taxon>
        <taxon>Sordariomycetes</taxon>
        <taxon>Sordariomycetidae</taxon>
        <taxon>Calosphaeriales</taxon>
        <taxon>Pleurostomataceae</taxon>
        <taxon>Pleurostoma</taxon>
    </lineage>
</organism>
<comment type="caution">
    <text evidence="1">The sequence shown here is derived from an EMBL/GenBank/DDBJ whole genome shotgun (WGS) entry which is preliminary data.</text>
</comment>
<evidence type="ECO:0000313" key="2">
    <source>
        <dbReference type="Proteomes" id="UP001174694"/>
    </source>
</evidence>
<name>A0AA38VG88_9PEZI</name>